<evidence type="ECO:0000313" key="1">
    <source>
        <dbReference type="EMBL" id="KIM32405.1"/>
    </source>
</evidence>
<dbReference type="OrthoDB" id="4062651at2759"/>
<gene>
    <name evidence="1" type="ORF">M408DRAFT_218382</name>
</gene>
<keyword evidence="2" id="KW-1185">Reference proteome</keyword>
<reference evidence="1 2" key="1">
    <citation type="submission" date="2014-04" db="EMBL/GenBank/DDBJ databases">
        <authorList>
            <consortium name="DOE Joint Genome Institute"/>
            <person name="Kuo A."/>
            <person name="Zuccaro A."/>
            <person name="Kohler A."/>
            <person name="Nagy L.G."/>
            <person name="Floudas D."/>
            <person name="Copeland A."/>
            <person name="Barry K.W."/>
            <person name="Cichocki N."/>
            <person name="Veneault-Fourrey C."/>
            <person name="LaButti K."/>
            <person name="Lindquist E.A."/>
            <person name="Lipzen A."/>
            <person name="Lundell T."/>
            <person name="Morin E."/>
            <person name="Murat C."/>
            <person name="Sun H."/>
            <person name="Tunlid A."/>
            <person name="Henrissat B."/>
            <person name="Grigoriev I.V."/>
            <person name="Hibbett D.S."/>
            <person name="Martin F."/>
            <person name="Nordberg H.P."/>
            <person name="Cantor M.N."/>
            <person name="Hua S.X."/>
        </authorList>
    </citation>
    <scope>NUCLEOTIDE SEQUENCE [LARGE SCALE GENOMIC DNA]</scope>
    <source>
        <strain evidence="1 2">MAFF 305830</strain>
    </source>
</reference>
<dbReference type="AlphaFoldDB" id="A0A0C3B6E9"/>
<protein>
    <recommendedName>
        <fullName evidence="3">Protein kinase domain-containing protein</fullName>
    </recommendedName>
</protein>
<proteinExistence type="predicted"/>
<dbReference type="HOGENOM" id="CLU_013871_0_1_1"/>
<accession>A0A0C3B6E9</accession>
<dbReference type="InterPro" id="IPR011009">
    <property type="entry name" value="Kinase-like_dom_sf"/>
</dbReference>
<evidence type="ECO:0008006" key="3">
    <source>
        <dbReference type="Google" id="ProtNLM"/>
    </source>
</evidence>
<evidence type="ECO:0000313" key="2">
    <source>
        <dbReference type="Proteomes" id="UP000054097"/>
    </source>
</evidence>
<dbReference type="SUPFAM" id="SSF56112">
    <property type="entry name" value="Protein kinase-like (PK-like)"/>
    <property type="match status" value="1"/>
</dbReference>
<dbReference type="EMBL" id="KN824280">
    <property type="protein sequence ID" value="KIM32405.1"/>
    <property type="molecule type" value="Genomic_DNA"/>
</dbReference>
<reference evidence="2" key="2">
    <citation type="submission" date="2015-01" db="EMBL/GenBank/DDBJ databases">
        <title>Evolutionary Origins and Diversification of the Mycorrhizal Mutualists.</title>
        <authorList>
            <consortium name="DOE Joint Genome Institute"/>
            <consortium name="Mycorrhizal Genomics Consortium"/>
            <person name="Kohler A."/>
            <person name="Kuo A."/>
            <person name="Nagy L.G."/>
            <person name="Floudas D."/>
            <person name="Copeland A."/>
            <person name="Barry K.W."/>
            <person name="Cichocki N."/>
            <person name="Veneault-Fourrey C."/>
            <person name="LaButti K."/>
            <person name="Lindquist E.A."/>
            <person name="Lipzen A."/>
            <person name="Lundell T."/>
            <person name="Morin E."/>
            <person name="Murat C."/>
            <person name="Riley R."/>
            <person name="Ohm R."/>
            <person name="Sun H."/>
            <person name="Tunlid A."/>
            <person name="Henrissat B."/>
            <person name="Grigoriev I.V."/>
            <person name="Hibbett D.S."/>
            <person name="Martin F."/>
        </authorList>
    </citation>
    <scope>NUCLEOTIDE SEQUENCE [LARGE SCALE GENOMIC DNA]</scope>
    <source>
        <strain evidence="2">MAFF 305830</strain>
    </source>
</reference>
<dbReference type="Proteomes" id="UP000054097">
    <property type="component" value="Unassembled WGS sequence"/>
</dbReference>
<organism evidence="1 2">
    <name type="scientific">Serendipita vermifera MAFF 305830</name>
    <dbReference type="NCBI Taxonomy" id="933852"/>
    <lineage>
        <taxon>Eukaryota</taxon>
        <taxon>Fungi</taxon>
        <taxon>Dikarya</taxon>
        <taxon>Basidiomycota</taxon>
        <taxon>Agaricomycotina</taxon>
        <taxon>Agaricomycetes</taxon>
        <taxon>Sebacinales</taxon>
        <taxon>Serendipitaceae</taxon>
        <taxon>Serendipita</taxon>
    </lineage>
</organism>
<dbReference type="Gene3D" id="1.10.510.10">
    <property type="entry name" value="Transferase(Phosphotransferase) domain 1"/>
    <property type="match status" value="1"/>
</dbReference>
<sequence length="262" mass="29124">MLPDHHRERQNELARLLLATRQAIASIVDLTTQTEVIRMPHATPRIYPTLTTSNGEIFDLRFVGRFHAGDIGANLLFLATMVPCNPTATASSESKQVLVKLITNGRYGDNVQCILAEAEYAPTLYGSIEVPGAPTAYVMDYLPSDQGWQDLHVYGQKNKDELSHIESLLKDGLVKKLEDNGIVHGDLRPNNIRIRKLTENTPFEFRVVDFDWSGKSGEATYPLLRNVKIQWPGGAGEPIVIGHDWSLLHSCLKELASATPRA</sequence>
<name>A0A0C3B6E9_SERVB</name>